<keyword evidence="3" id="KW-1185">Reference proteome</keyword>
<comment type="caution">
    <text evidence="2">The sequence shown here is derived from an EMBL/GenBank/DDBJ whole genome shotgun (WGS) entry which is preliminary data.</text>
</comment>
<name>A0A556MY99_9FLAO</name>
<evidence type="ECO:0000256" key="1">
    <source>
        <dbReference type="SAM" id="MobiDB-lite"/>
    </source>
</evidence>
<protein>
    <recommendedName>
        <fullName evidence="4">Carboxypeptidase regulatory-like domain-containing protein</fullName>
    </recommendedName>
</protein>
<evidence type="ECO:0000313" key="3">
    <source>
        <dbReference type="Proteomes" id="UP000316008"/>
    </source>
</evidence>
<accession>A0A556MY99</accession>
<dbReference type="Proteomes" id="UP000316008">
    <property type="component" value="Unassembled WGS sequence"/>
</dbReference>
<sequence>MNKPIMSLPCNQSHTQMEKREDGYYCSSCEKTLTDFRQKTPVEIKHIITSNPGKVCGIFHNHQISSKVSHVALSNASYRVGLSLLGILGFLGPITSSCESAPDDAALVKHKAFNKLKFPMKISGQLKDEKTGKPLAKSPVEIQQDGKTILKGYTDEAGKFELTVNKEDLKKESFDLIYRSKNHLADTLHQQKPESFVKGKKLVLTLKAEAVKCTLKTGEIPAPINGDVIEGEVPPDYYDVPTPGIPEMEEPVKTEP</sequence>
<dbReference type="RefSeq" id="WP_144332922.1">
    <property type="nucleotide sequence ID" value="NZ_VLPL01000004.1"/>
</dbReference>
<gene>
    <name evidence="2" type="ORF">FO442_09415</name>
</gene>
<evidence type="ECO:0000313" key="2">
    <source>
        <dbReference type="EMBL" id="TSJ44808.1"/>
    </source>
</evidence>
<dbReference type="OrthoDB" id="7432683at2"/>
<organism evidence="2 3">
    <name type="scientific">Fluviicola chungangensis</name>
    <dbReference type="NCBI Taxonomy" id="2597671"/>
    <lineage>
        <taxon>Bacteria</taxon>
        <taxon>Pseudomonadati</taxon>
        <taxon>Bacteroidota</taxon>
        <taxon>Flavobacteriia</taxon>
        <taxon>Flavobacteriales</taxon>
        <taxon>Crocinitomicaceae</taxon>
        <taxon>Fluviicola</taxon>
    </lineage>
</organism>
<feature type="region of interest" description="Disordered" evidence="1">
    <location>
        <begin position="231"/>
        <end position="256"/>
    </location>
</feature>
<dbReference type="AlphaFoldDB" id="A0A556MY99"/>
<reference evidence="2 3" key="1">
    <citation type="submission" date="2019-07" db="EMBL/GenBank/DDBJ databases">
        <authorList>
            <person name="Huq M.A."/>
        </authorList>
    </citation>
    <scope>NUCLEOTIDE SEQUENCE [LARGE SCALE GENOMIC DNA]</scope>
    <source>
        <strain evidence="2 3">MAH-3</strain>
    </source>
</reference>
<proteinExistence type="predicted"/>
<dbReference type="EMBL" id="VLPL01000004">
    <property type="protein sequence ID" value="TSJ44808.1"/>
    <property type="molecule type" value="Genomic_DNA"/>
</dbReference>
<evidence type="ECO:0008006" key="4">
    <source>
        <dbReference type="Google" id="ProtNLM"/>
    </source>
</evidence>